<evidence type="ECO:0000256" key="5">
    <source>
        <dbReference type="ARBA" id="ARBA00022692"/>
    </source>
</evidence>
<keyword evidence="4" id="KW-0808">Transferase</keyword>
<evidence type="ECO:0000256" key="6">
    <source>
        <dbReference type="ARBA" id="ARBA00022989"/>
    </source>
</evidence>
<sequence>MPSPSGPKSAPTSGVDWLIALLIFVGSVLLLLATAQMGFTRDEGFYFHAASQYIGWFEDLWRNLHAGTLAESFTQANVDRHWSYNPEHPVLMKAAFALSHKIFHEELGWMSHSTAWRFPTMVTAGWLLSGVYLFGRQLAGRLAGLVAVGALLLQPRFFFHAHLACFDVAVVAMNFWVVYAYWRSLASRGWAVTTGLLFGLALSTKLNAFFLPITLVLHWLITHPTGFRRVGDWRNGGIRIPRIPAAFWAMLTLGPLLFFALWPRHWFDTFARVRWYMNFHLKHEHYFVYYFGENLQNPPFPVSYPWVMTLVTVPATLLLAAALGCYVWFYHFGGTARMRAWLDALRQRRLPPPGDPRGTAMLFLINFLFPIALIARPETPIFGGTKHWMPAMPFLAIVAGIGVAWLAREAARALPTPGQTKPFIYATLAGLLFLTTLAPAALATRNNHPFGTSYYNELIGGHPGAADRRMFRQFWGYASRDALPWLNEHANPNDRIWIHNTVNTAWNTYQREGLARQDLRATRMNASDKALYFQQKAFNYLQLELWEEYGTMAPSHVVELQGVPLLSVYERSEPEQLKFPQVRR</sequence>
<dbReference type="RefSeq" id="WP_111729425.1">
    <property type="nucleotide sequence ID" value="NZ_QHKO01000003.1"/>
</dbReference>
<dbReference type="AlphaFoldDB" id="A0A328CBM4"/>
<dbReference type="PANTHER" id="PTHR33908">
    <property type="entry name" value="MANNOSYLTRANSFERASE YKCB-RELATED"/>
    <property type="match status" value="1"/>
</dbReference>
<keyword evidence="3" id="KW-0328">Glycosyltransferase</keyword>
<evidence type="ECO:0000259" key="9">
    <source>
        <dbReference type="Pfam" id="PF13231"/>
    </source>
</evidence>
<feature type="domain" description="Glycosyltransferase RgtA/B/C/D-like" evidence="9">
    <location>
        <begin position="88"/>
        <end position="226"/>
    </location>
</feature>
<evidence type="ECO:0000313" key="10">
    <source>
        <dbReference type="EMBL" id="RAL22897.1"/>
    </source>
</evidence>
<keyword evidence="5 8" id="KW-0812">Transmembrane</keyword>
<feature type="transmembrane region" description="Helical" evidence="8">
    <location>
        <begin position="194"/>
        <end position="222"/>
    </location>
</feature>
<keyword evidence="2" id="KW-1003">Cell membrane</keyword>
<evidence type="ECO:0000256" key="7">
    <source>
        <dbReference type="ARBA" id="ARBA00023136"/>
    </source>
</evidence>
<evidence type="ECO:0000256" key="8">
    <source>
        <dbReference type="SAM" id="Phobius"/>
    </source>
</evidence>
<dbReference type="PANTHER" id="PTHR33908:SF11">
    <property type="entry name" value="MEMBRANE PROTEIN"/>
    <property type="match status" value="1"/>
</dbReference>
<keyword evidence="6 8" id="KW-1133">Transmembrane helix</keyword>
<keyword evidence="7 8" id="KW-0472">Membrane</keyword>
<feature type="transmembrane region" description="Helical" evidence="8">
    <location>
        <begin position="387"/>
        <end position="407"/>
    </location>
</feature>
<dbReference type="InterPro" id="IPR050297">
    <property type="entry name" value="LipidA_mod_glycosyltrf_83"/>
</dbReference>
<gene>
    <name evidence="10" type="ORF">DL240_08365</name>
</gene>
<evidence type="ECO:0000256" key="2">
    <source>
        <dbReference type="ARBA" id="ARBA00022475"/>
    </source>
</evidence>
<dbReference type="GO" id="GO:0016763">
    <property type="term" value="F:pentosyltransferase activity"/>
    <property type="evidence" value="ECO:0007669"/>
    <property type="project" value="TreeGrafter"/>
</dbReference>
<feature type="transmembrane region" description="Helical" evidence="8">
    <location>
        <begin position="423"/>
        <end position="442"/>
    </location>
</feature>
<dbReference type="GO" id="GO:0009103">
    <property type="term" value="P:lipopolysaccharide biosynthetic process"/>
    <property type="evidence" value="ECO:0007669"/>
    <property type="project" value="UniProtKB-ARBA"/>
</dbReference>
<organism evidence="10 11">
    <name type="scientific">Lujinxingia litoralis</name>
    <dbReference type="NCBI Taxonomy" id="2211119"/>
    <lineage>
        <taxon>Bacteria</taxon>
        <taxon>Deltaproteobacteria</taxon>
        <taxon>Bradymonadales</taxon>
        <taxon>Lujinxingiaceae</taxon>
        <taxon>Lujinxingia</taxon>
    </lineage>
</organism>
<feature type="transmembrane region" description="Helical" evidence="8">
    <location>
        <begin position="243"/>
        <end position="262"/>
    </location>
</feature>
<dbReference type="Pfam" id="PF13231">
    <property type="entry name" value="PMT_2"/>
    <property type="match status" value="1"/>
</dbReference>
<dbReference type="OrthoDB" id="244175at2"/>
<feature type="transmembrane region" description="Helical" evidence="8">
    <location>
        <begin position="161"/>
        <end position="182"/>
    </location>
</feature>
<comment type="subcellular location">
    <subcellularLocation>
        <location evidence="1">Cell membrane</location>
        <topology evidence="1">Multi-pass membrane protein</topology>
    </subcellularLocation>
</comment>
<evidence type="ECO:0000256" key="4">
    <source>
        <dbReference type="ARBA" id="ARBA00022679"/>
    </source>
</evidence>
<evidence type="ECO:0000256" key="3">
    <source>
        <dbReference type="ARBA" id="ARBA00022676"/>
    </source>
</evidence>
<feature type="transmembrane region" description="Helical" evidence="8">
    <location>
        <begin position="304"/>
        <end position="329"/>
    </location>
</feature>
<protein>
    <recommendedName>
        <fullName evidence="9">Glycosyltransferase RgtA/B/C/D-like domain-containing protein</fullName>
    </recommendedName>
</protein>
<feature type="transmembrane region" description="Helical" evidence="8">
    <location>
        <begin position="114"/>
        <end position="132"/>
    </location>
</feature>
<feature type="transmembrane region" description="Helical" evidence="8">
    <location>
        <begin position="358"/>
        <end position="375"/>
    </location>
</feature>
<evidence type="ECO:0000256" key="1">
    <source>
        <dbReference type="ARBA" id="ARBA00004651"/>
    </source>
</evidence>
<dbReference type="GO" id="GO:0005886">
    <property type="term" value="C:plasma membrane"/>
    <property type="evidence" value="ECO:0007669"/>
    <property type="project" value="UniProtKB-SubCell"/>
</dbReference>
<name>A0A328CBM4_9DELT</name>
<dbReference type="EMBL" id="QHKO01000003">
    <property type="protein sequence ID" value="RAL22897.1"/>
    <property type="molecule type" value="Genomic_DNA"/>
</dbReference>
<reference evidence="10 11" key="1">
    <citation type="submission" date="2018-05" db="EMBL/GenBank/DDBJ databases">
        <title>Lujinxingia marina gen. nov. sp. nov., a new facultative anaerobic member of the class Deltaproteobacteria, and proposal of Lujinxingaceae fam. nov.</title>
        <authorList>
            <person name="Li C.-M."/>
        </authorList>
    </citation>
    <scope>NUCLEOTIDE SEQUENCE [LARGE SCALE GENOMIC DNA]</scope>
    <source>
        <strain evidence="10 11">B210</strain>
    </source>
</reference>
<accession>A0A328CBM4</accession>
<evidence type="ECO:0000313" key="11">
    <source>
        <dbReference type="Proteomes" id="UP000249169"/>
    </source>
</evidence>
<dbReference type="Proteomes" id="UP000249169">
    <property type="component" value="Unassembled WGS sequence"/>
</dbReference>
<comment type="caution">
    <text evidence="10">The sequence shown here is derived from an EMBL/GenBank/DDBJ whole genome shotgun (WGS) entry which is preliminary data.</text>
</comment>
<keyword evidence="11" id="KW-1185">Reference proteome</keyword>
<feature type="transmembrane region" description="Helical" evidence="8">
    <location>
        <begin position="17"/>
        <end position="35"/>
    </location>
</feature>
<proteinExistence type="predicted"/>
<dbReference type="InterPro" id="IPR038731">
    <property type="entry name" value="RgtA/B/C-like"/>
</dbReference>